<gene>
    <name evidence="2" type="ORF">ciss_14370</name>
</gene>
<dbReference type="PANTHER" id="PTHR41307:SF1">
    <property type="entry name" value="MEMBRANE PROTEIN"/>
    <property type="match status" value="1"/>
</dbReference>
<keyword evidence="1" id="KW-0812">Transmembrane</keyword>
<dbReference type="SUPFAM" id="SSF158560">
    <property type="entry name" value="BH3980-like"/>
    <property type="match status" value="1"/>
</dbReference>
<accession>A0A1L8D326</accession>
<dbReference type="InterPro" id="IPR008316">
    <property type="entry name" value="UCP029876"/>
</dbReference>
<name>A0A1L8D326_9THEO</name>
<dbReference type="Pfam" id="PF06304">
    <property type="entry name" value="DUF1048"/>
    <property type="match status" value="1"/>
</dbReference>
<dbReference type="PANTHER" id="PTHR41307">
    <property type="entry name" value="MEMBRANE PROTEIN-RELATED"/>
    <property type="match status" value="1"/>
</dbReference>
<sequence>MEDKLKEMIKNNYNLSKKLLPEYDRVYTDIVCYLRASSFDDLKVEECIEDILGMLLEAQERGIAVKDVIGPDYKAFCDSIIESSKLKRWGLQKLFFILEILIATAGLMYGLDLFFWVIPESLKTRTLPLAYTLKLSFLINTLIIAFASIFFVRYIGKISFDEADSKGKQVFFLYLLVVASMVFFSVVLRKYILLKLPIYLIPLLLGILYAIIKLIKRKLIANQLA</sequence>
<dbReference type="AlphaFoldDB" id="A0A1L8D326"/>
<feature type="transmembrane region" description="Helical" evidence="1">
    <location>
        <begin position="172"/>
        <end position="192"/>
    </location>
</feature>
<dbReference type="Proteomes" id="UP000187338">
    <property type="component" value="Unassembled WGS sequence"/>
</dbReference>
<feature type="transmembrane region" description="Helical" evidence="1">
    <location>
        <begin position="198"/>
        <end position="215"/>
    </location>
</feature>
<reference evidence="3" key="1">
    <citation type="submission" date="2016-12" db="EMBL/GenBank/DDBJ databases">
        <title>Draft Genome Sequences od Carboxydothermus pertinax and islandicus, Hydrogenogenic Carboxydotrophic Bacteria.</title>
        <authorList>
            <person name="Fukuyama Y."/>
            <person name="Ohmae K."/>
            <person name="Yoneda Y."/>
            <person name="Yoshida T."/>
            <person name="Sako Y."/>
        </authorList>
    </citation>
    <scope>NUCLEOTIDE SEQUENCE [LARGE SCALE GENOMIC DNA]</scope>
    <source>
        <strain evidence="3">SET</strain>
    </source>
</reference>
<protein>
    <submittedName>
        <fullName evidence="2">Membrane protein</fullName>
    </submittedName>
</protein>
<feature type="transmembrane region" description="Helical" evidence="1">
    <location>
        <begin position="94"/>
        <end position="118"/>
    </location>
</feature>
<dbReference type="OrthoDB" id="1655249at2"/>
<comment type="caution">
    <text evidence="2">The sequence shown here is derived from an EMBL/GenBank/DDBJ whole genome shotgun (WGS) entry which is preliminary data.</text>
</comment>
<keyword evidence="1" id="KW-1133">Transmembrane helix</keyword>
<proteinExistence type="predicted"/>
<evidence type="ECO:0000313" key="2">
    <source>
        <dbReference type="EMBL" id="GAV25504.1"/>
    </source>
</evidence>
<dbReference type="STRING" id="661089.ciss_14370"/>
<keyword evidence="3" id="KW-1185">Reference proteome</keyword>
<organism evidence="2 3">
    <name type="scientific">Carboxydothermus islandicus</name>
    <dbReference type="NCBI Taxonomy" id="661089"/>
    <lineage>
        <taxon>Bacteria</taxon>
        <taxon>Bacillati</taxon>
        <taxon>Bacillota</taxon>
        <taxon>Clostridia</taxon>
        <taxon>Thermoanaerobacterales</taxon>
        <taxon>Thermoanaerobacteraceae</taxon>
        <taxon>Carboxydothermus</taxon>
    </lineage>
</organism>
<evidence type="ECO:0000313" key="3">
    <source>
        <dbReference type="Proteomes" id="UP000187338"/>
    </source>
</evidence>
<feature type="transmembrane region" description="Helical" evidence="1">
    <location>
        <begin position="130"/>
        <end position="152"/>
    </location>
</feature>
<evidence type="ECO:0000256" key="1">
    <source>
        <dbReference type="SAM" id="Phobius"/>
    </source>
</evidence>
<dbReference type="RefSeq" id="WP_075865656.1">
    <property type="nucleotide sequence ID" value="NZ_BDJL01000041.1"/>
</dbReference>
<keyword evidence="1" id="KW-0472">Membrane</keyword>
<dbReference type="Gene3D" id="1.10.1900.10">
    <property type="entry name" value="c-terminal domain of poly(a) binding protein"/>
    <property type="match status" value="1"/>
</dbReference>
<dbReference type="EMBL" id="BDJL01000041">
    <property type="protein sequence ID" value="GAV25504.1"/>
    <property type="molecule type" value="Genomic_DNA"/>
</dbReference>